<feature type="domain" description="14-3-3" evidence="3">
    <location>
        <begin position="6"/>
        <end position="242"/>
    </location>
</feature>
<proteinExistence type="inferred from homology"/>
<organism evidence="4 5">
    <name type="scientific">Ignelater luminosus</name>
    <name type="common">Cucubano</name>
    <name type="synonym">Pyrophorus luminosus</name>
    <dbReference type="NCBI Taxonomy" id="2038154"/>
    <lineage>
        <taxon>Eukaryota</taxon>
        <taxon>Metazoa</taxon>
        <taxon>Ecdysozoa</taxon>
        <taxon>Arthropoda</taxon>
        <taxon>Hexapoda</taxon>
        <taxon>Insecta</taxon>
        <taxon>Pterygota</taxon>
        <taxon>Neoptera</taxon>
        <taxon>Endopterygota</taxon>
        <taxon>Coleoptera</taxon>
        <taxon>Polyphaga</taxon>
        <taxon>Elateriformia</taxon>
        <taxon>Elateroidea</taxon>
        <taxon>Elateridae</taxon>
        <taxon>Agrypninae</taxon>
        <taxon>Pyrophorini</taxon>
        <taxon>Ignelater</taxon>
    </lineage>
</organism>
<accession>A0A8K0CAS7</accession>
<dbReference type="InterPro" id="IPR023410">
    <property type="entry name" value="14-3-3_domain"/>
</dbReference>
<dbReference type="SMART" id="SM00101">
    <property type="entry name" value="14_3_3"/>
    <property type="match status" value="1"/>
</dbReference>
<feature type="compositionally biased region" description="Basic and acidic residues" evidence="2">
    <location>
        <begin position="232"/>
        <end position="255"/>
    </location>
</feature>
<feature type="compositionally biased region" description="Basic and acidic residues" evidence="2">
    <location>
        <begin position="336"/>
        <end position="346"/>
    </location>
</feature>
<feature type="compositionally biased region" description="Acidic residues" evidence="2">
    <location>
        <begin position="256"/>
        <end position="295"/>
    </location>
</feature>
<evidence type="ECO:0000259" key="3">
    <source>
        <dbReference type="SMART" id="SM00101"/>
    </source>
</evidence>
<evidence type="ECO:0000313" key="4">
    <source>
        <dbReference type="EMBL" id="KAF2882036.1"/>
    </source>
</evidence>
<feature type="region of interest" description="Disordered" evidence="2">
    <location>
        <begin position="232"/>
        <end position="365"/>
    </location>
</feature>
<evidence type="ECO:0000313" key="5">
    <source>
        <dbReference type="Proteomes" id="UP000801492"/>
    </source>
</evidence>
<feature type="compositionally biased region" description="Polar residues" evidence="2">
    <location>
        <begin position="347"/>
        <end position="365"/>
    </location>
</feature>
<sequence length="365" mass="40309">MSVTDKQKYVKWASIAEEAGRFDDAALAMKSAVETGEELTNEEILTLGYVYSTVIGSRKSSWTAILSMAQNVTNCAILSQMIQDYKEVVELEIRKICTDVLCLLDVYLLPKATTAEIKVFFLQMKGDYCRYLVEIAKGQERIDMINEVHKAYQDGFNTSVEELPPVHHARLGLALNYSVFYGDVLNQKEEAKNLATQAINEATATANDDQLGDAKLTMLLMQLNIESWKRDLQGKEMKSKKSEIESDVLETRVEELETGSDESETGLEESETGSEESEAGLEEFEAGLEELEAGLEESKPGSEESEAGSEESETGSEESEDGSEESEAGSEESGSESDKTMIDSKELQTQPKESGSDTSDTYTED</sequence>
<evidence type="ECO:0000256" key="1">
    <source>
        <dbReference type="ARBA" id="ARBA00006141"/>
    </source>
</evidence>
<evidence type="ECO:0000256" key="2">
    <source>
        <dbReference type="SAM" id="MobiDB-lite"/>
    </source>
</evidence>
<dbReference type="EMBL" id="VTPC01090660">
    <property type="protein sequence ID" value="KAF2882036.1"/>
    <property type="molecule type" value="Genomic_DNA"/>
</dbReference>
<dbReference type="InterPro" id="IPR036815">
    <property type="entry name" value="14-3-3_dom_sf"/>
</dbReference>
<protein>
    <recommendedName>
        <fullName evidence="3">14-3-3 domain-containing protein</fullName>
    </recommendedName>
</protein>
<name>A0A8K0CAS7_IGNLU</name>
<reference evidence="4" key="1">
    <citation type="submission" date="2019-08" db="EMBL/GenBank/DDBJ databases">
        <title>The genome of the North American firefly Photinus pyralis.</title>
        <authorList>
            <consortium name="Photinus pyralis genome working group"/>
            <person name="Fallon T.R."/>
            <person name="Sander Lower S.E."/>
            <person name="Weng J.-K."/>
        </authorList>
    </citation>
    <scope>NUCLEOTIDE SEQUENCE</scope>
    <source>
        <strain evidence="4">TRF0915ILg1</strain>
        <tissue evidence="4">Whole body</tissue>
    </source>
</reference>
<keyword evidence="5" id="KW-1185">Reference proteome</keyword>
<dbReference type="AlphaFoldDB" id="A0A8K0CAS7"/>
<dbReference type="Proteomes" id="UP000801492">
    <property type="component" value="Unassembled WGS sequence"/>
</dbReference>
<feature type="compositionally biased region" description="Acidic residues" evidence="2">
    <location>
        <begin position="303"/>
        <end position="335"/>
    </location>
</feature>
<dbReference type="Gene3D" id="1.20.190.20">
    <property type="entry name" value="14-3-3 domain"/>
    <property type="match status" value="1"/>
</dbReference>
<dbReference type="Pfam" id="PF00244">
    <property type="entry name" value="14-3-3"/>
    <property type="match status" value="1"/>
</dbReference>
<dbReference type="InterPro" id="IPR000308">
    <property type="entry name" value="14-3-3"/>
</dbReference>
<dbReference type="OrthoDB" id="10260625at2759"/>
<comment type="caution">
    <text evidence="4">The sequence shown here is derived from an EMBL/GenBank/DDBJ whole genome shotgun (WGS) entry which is preliminary data.</text>
</comment>
<dbReference type="SUPFAM" id="SSF48445">
    <property type="entry name" value="14-3-3 protein"/>
    <property type="match status" value="1"/>
</dbReference>
<dbReference type="PANTHER" id="PTHR18860">
    <property type="entry name" value="14-3-3 PROTEIN"/>
    <property type="match status" value="1"/>
</dbReference>
<gene>
    <name evidence="4" type="ORF">ILUMI_24136</name>
</gene>
<comment type="similarity">
    <text evidence="1">Belongs to the 14-3-3 family.</text>
</comment>
<dbReference type="PRINTS" id="PR00305">
    <property type="entry name" value="1433ZETA"/>
</dbReference>